<feature type="signal peptide" evidence="3">
    <location>
        <begin position="1"/>
        <end position="20"/>
    </location>
</feature>
<evidence type="ECO:0000259" key="4">
    <source>
        <dbReference type="Pfam" id="PF13098"/>
    </source>
</evidence>
<keyword evidence="2" id="KW-0676">Redox-active center</keyword>
<gene>
    <name evidence="5" type="ORF">V8G56_04150</name>
</gene>
<feature type="chain" id="PRO_5045105446" evidence="3">
    <location>
        <begin position="21"/>
        <end position="182"/>
    </location>
</feature>
<protein>
    <submittedName>
        <fullName evidence="5">Thioredoxin fold domain-containing protein</fullName>
    </submittedName>
</protein>
<dbReference type="InterPro" id="IPR017937">
    <property type="entry name" value="Thioredoxin_CS"/>
</dbReference>
<feature type="domain" description="Thioredoxin-like fold" evidence="4">
    <location>
        <begin position="36"/>
        <end position="151"/>
    </location>
</feature>
<dbReference type="InterPro" id="IPR036249">
    <property type="entry name" value="Thioredoxin-like_sf"/>
</dbReference>
<reference evidence="5 6" key="1">
    <citation type="submission" date="2024-02" db="EMBL/GenBank/DDBJ databases">
        <title>A Gaetbulibacter species isolated from tidal flats and genomic insights of their niches.</title>
        <authorList>
            <person name="Ye Y."/>
        </authorList>
    </citation>
    <scope>NUCLEOTIDE SEQUENCE [LARGE SCALE GENOMIC DNA]</scope>
    <source>
        <strain evidence="5 6">KEM-8</strain>
    </source>
</reference>
<dbReference type="EMBL" id="JBAWKC010000001">
    <property type="protein sequence ID" value="MFH6767919.1"/>
    <property type="molecule type" value="Genomic_DNA"/>
</dbReference>
<proteinExistence type="predicted"/>
<evidence type="ECO:0000256" key="2">
    <source>
        <dbReference type="ARBA" id="ARBA00023284"/>
    </source>
</evidence>
<organism evidence="5 6">
    <name type="scientific">Gaetbulibacter aquiaggeris</name>
    <dbReference type="NCBI Taxonomy" id="1735373"/>
    <lineage>
        <taxon>Bacteria</taxon>
        <taxon>Pseudomonadati</taxon>
        <taxon>Bacteroidota</taxon>
        <taxon>Flavobacteriia</taxon>
        <taxon>Flavobacteriales</taxon>
        <taxon>Flavobacteriaceae</taxon>
        <taxon>Gaetbulibacter</taxon>
    </lineage>
</organism>
<evidence type="ECO:0000256" key="1">
    <source>
        <dbReference type="ARBA" id="ARBA00022729"/>
    </source>
</evidence>
<accession>A0ABW7MM73</accession>
<dbReference type="InterPro" id="IPR051099">
    <property type="entry name" value="AGR/TXD"/>
</dbReference>
<dbReference type="Pfam" id="PF13098">
    <property type="entry name" value="Thioredoxin_2"/>
    <property type="match status" value="1"/>
</dbReference>
<dbReference type="Proteomes" id="UP001610104">
    <property type="component" value="Unassembled WGS sequence"/>
</dbReference>
<evidence type="ECO:0000256" key="3">
    <source>
        <dbReference type="SAM" id="SignalP"/>
    </source>
</evidence>
<name>A0ABW7MM73_9FLAO</name>
<dbReference type="InterPro" id="IPR012336">
    <property type="entry name" value="Thioredoxin-like_fold"/>
</dbReference>
<comment type="caution">
    <text evidence="5">The sequence shown here is derived from an EMBL/GenBank/DDBJ whole genome shotgun (WGS) entry which is preliminary data.</text>
</comment>
<dbReference type="RefSeq" id="WP_395437198.1">
    <property type="nucleotide sequence ID" value="NZ_JBAWKC010000001.1"/>
</dbReference>
<evidence type="ECO:0000313" key="5">
    <source>
        <dbReference type="EMBL" id="MFH6767919.1"/>
    </source>
</evidence>
<keyword evidence="6" id="KW-1185">Reference proteome</keyword>
<evidence type="ECO:0000313" key="6">
    <source>
        <dbReference type="Proteomes" id="UP001610104"/>
    </source>
</evidence>
<sequence length="182" mass="21296">MKQLKYVLVFIAFTSLQGFAQEINWLSLEEAVALQKKAPKKIMMDVYTSWCGPCKMLDRNTFHNADVVNYVNKNYYAVKFNAEGNDVVTFKGKTYSNPNYKPEMANRRNSPHQLTSFFQVNAYPTIVFMDEKADLLAPVRGYQTATQLELYLKLFKKDEHKMMDTQEKFNNYYAAFKPEFKD</sequence>
<keyword evidence="1 3" id="KW-0732">Signal</keyword>
<dbReference type="PROSITE" id="PS00194">
    <property type="entry name" value="THIOREDOXIN_1"/>
    <property type="match status" value="1"/>
</dbReference>
<dbReference type="SUPFAM" id="SSF52833">
    <property type="entry name" value="Thioredoxin-like"/>
    <property type="match status" value="1"/>
</dbReference>
<dbReference type="Gene3D" id="3.40.30.10">
    <property type="entry name" value="Glutaredoxin"/>
    <property type="match status" value="1"/>
</dbReference>
<dbReference type="PANTHER" id="PTHR15337">
    <property type="entry name" value="ANTERIOR GRADIENT PROTEIN-RELATED"/>
    <property type="match status" value="1"/>
</dbReference>
<dbReference type="PANTHER" id="PTHR15337:SF11">
    <property type="entry name" value="THIOREDOXIN DOMAIN-CONTAINING PROTEIN"/>
    <property type="match status" value="1"/>
</dbReference>